<evidence type="ECO:0000256" key="2">
    <source>
        <dbReference type="ARBA" id="ARBA00004653"/>
    </source>
</evidence>
<evidence type="ECO:0000256" key="5">
    <source>
        <dbReference type="ARBA" id="ARBA00020673"/>
    </source>
</evidence>
<dbReference type="PANTHER" id="PTHR47549">
    <property type="entry name" value="GOLGI APPARATUS MEMBRANE PROTEIN TVP38-RELATED"/>
    <property type="match status" value="1"/>
</dbReference>
<accession>A0A316VE03</accession>
<dbReference type="PANTHER" id="PTHR47549:SF2">
    <property type="entry name" value="GOLGI APPARATUS MEMBRANE PROTEIN TVP38"/>
    <property type="match status" value="1"/>
</dbReference>
<proteinExistence type="inferred from homology"/>
<evidence type="ECO:0000256" key="3">
    <source>
        <dbReference type="ARBA" id="ARBA00008640"/>
    </source>
</evidence>
<feature type="transmembrane region" description="Helical" evidence="11">
    <location>
        <begin position="339"/>
        <end position="364"/>
    </location>
</feature>
<organism evidence="13 14">
    <name type="scientific">Meira miltonrushii</name>
    <dbReference type="NCBI Taxonomy" id="1280837"/>
    <lineage>
        <taxon>Eukaryota</taxon>
        <taxon>Fungi</taxon>
        <taxon>Dikarya</taxon>
        <taxon>Basidiomycota</taxon>
        <taxon>Ustilaginomycotina</taxon>
        <taxon>Exobasidiomycetes</taxon>
        <taxon>Exobasidiales</taxon>
        <taxon>Brachybasidiaceae</taxon>
        <taxon>Meira</taxon>
    </lineage>
</organism>
<comment type="similarity">
    <text evidence="3">Belongs to the TVP38/TMEM64 family.</text>
</comment>
<comment type="subcellular location">
    <subcellularLocation>
        <location evidence="2">Golgi apparatus membrane</location>
        <topology evidence="2">Multi-pass membrane protein</topology>
    </subcellularLocation>
</comment>
<feature type="transmembrane region" description="Helical" evidence="11">
    <location>
        <begin position="314"/>
        <end position="332"/>
    </location>
</feature>
<evidence type="ECO:0000256" key="9">
    <source>
        <dbReference type="ARBA" id="ARBA00023136"/>
    </source>
</evidence>
<feature type="region of interest" description="Disordered" evidence="10">
    <location>
        <begin position="126"/>
        <end position="145"/>
    </location>
</feature>
<reference evidence="13 14" key="1">
    <citation type="journal article" date="2018" name="Mol. Biol. Evol.">
        <title>Broad Genomic Sampling Reveals a Smut Pathogenic Ancestry of the Fungal Clade Ustilaginomycotina.</title>
        <authorList>
            <person name="Kijpornyongpan T."/>
            <person name="Mondo S.J."/>
            <person name="Barry K."/>
            <person name="Sandor L."/>
            <person name="Lee J."/>
            <person name="Lipzen A."/>
            <person name="Pangilinan J."/>
            <person name="LaButti K."/>
            <person name="Hainaut M."/>
            <person name="Henrissat B."/>
            <person name="Grigoriev I.V."/>
            <person name="Spatafora J.W."/>
            <person name="Aime M.C."/>
        </authorList>
    </citation>
    <scope>NUCLEOTIDE SEQUENCE [LARGE SCALE GENOMIC DNA]</scope>
    <source>
        <strain evidence="13 14">MCA 3882</strain>
    </source>
</reference>
<keyword evidence="7 11" id="KW-1133">Transmembrane helix</keyword>
<feature type="compositionally biased region" description="Basic and acidic residues" evidence="10">
    <location>
        <begin position="215"/>
        <end position="227"/>
    </location>
</feature>
<feature type="transmembrane region" description="Helical" evidence="11">
    <location>
        <begin position="464"/>
        <end position="485"/>
    </location>
</feature>
<evidence type="ECO:0000259" key="12">
    <source>
        <dbReference type="Pfam" id="PF09335"/>
    </source>
</evidence>
<evidence type="ECO:0000256" key="8">
    <source>
        <dbReference type="ARBA" id="ARBA00023034"/>
    </source>
</evidence>
<evidence type="ECO:0000256" key="10">
    <source>
        <dbReference type="SAM" id="MobiDB-lite"/>
    </source>
</evidence>
<dbReference type="STRING" id="1280837.A0A316VE03"/>
<protein>
    <recommendedName>
        <fullName evidence="4">Golgi apparatus membrane protein TVP38</fullName>
    </recommendedName>
    <alternativeName>
        <fullName evidence="5">Golgi apparatus membrane protein tvp38</fullName>
    </alternativeName>
</protein>
<dbReference type="Pfam" id="PF09335">
    <property type="entry name" value="VTT_dom"/>
    <property type="match status" value="1"/>
</dbReference>
<dbReference type="InterPro" id="IPR032816">
    <property type="entry name" value="VTT_dom"/>
</dbReference>
<comment type="function">
    <text evidence="1">Golgi membrane protein involved in vesicular trafficking and spindle migration.</text>
</comment>
<dbReference type="EMBL" id="KZ819603">
    <property type="protein sequence ID" value="PWN35802.1"/>
    <property type="molecule type" value="Genomic_DNA"/>
</dbReference>
<dbReference type="AlphaFoldDB" id="A0A316VE03"/>
<evidence type="ECO:0000256" key="1">
    <source>
        <dbReference type="ARBA" id="ARBA00002978"/>
    </source>
</evidence>
<feature type="region of interest" description="Disordered" evidence="10">
    <location>
        <begin position="732"/>
        <end position="751"/>
    </location>
</feature>
<feature type="compositionally biased region" description="Basic and acidic residues" evidence="10">
    <location>
        <begin position="46"/>
        <end position="66"/>
    </location>
</feature>
<feature type="region of interest" description="Disordered" evidence="10">
    <location>
        <begin position="1"/>
        <end position="108"/>
    </location>
</feature>
<feature type="domain" description="VTT" evidence="12">
    <location>
        <begin position="334"/>
        <end position="447"/>
    </location>
</feature>
<dbReference type="GO" id="GO:0000139">
    <property type="term" value="C:Golgi membrane"/>
    <property type="evidence" value="ECO:0007669"/>
    <property type="project" value="UniProtKB-SubCell"/>
</dbReference>
<feature type="compositionally biased region" description="Basic and acidic residues" evidence="10">
    <location>
        <begin position="684"/>
        <end position="693"/>
    </location>
</feature>
<dbReference type="InterPro" id="IPR051076">
    <property type="entry name" value="Golgi_membrane_TVP38/TMEM64"/>
</dbReference>
<dbReference type="OrthoDB" id="166803at2759"/>
<feature type="compositionally biased region" description="Gly residues" evidence="10">
    <location>
        <begin position="742"/>
        <end position="751"/>
    </location>
</feature>
<dbReference type="Proteomes" id="UP000245771">
    <property type="component" value="Unassembled WGS sequence"/>
</dbReference>
<feature type="compositionally biased region" description="Basic and acidic residues" evidence="10">
    <location>
        <begin position="574"/>
        <end position="583"/>
    </location>
</feature>
<feature type="compositionally biased region" description="Polar residues" evidence="10">
    <location>
        <begin position="695"/>
        <end position="718"/>
    </location>
</feature>
<dbReference type="GeneID" id="37020617"/>
<keyword evidence="14" id="KW-1185">Reference proteome</keyword>
<feature type="region of interest" description="Disordered" evidence="10">
    <location>
        <begin position="207"/>
        <end position="227"/>
    </location>
</feature>
<keyword evidence="8" id="KW-0333">Golgi apparatus</keyword>
<feature type="transmembrane region" description="Helical" evidence="11">
    <location>
        <begin position="417"/>
        <end position="437"/>
    </location>
</feature>
<gene>
    <name evidence="13" type="ORF">FA14DRAFT_160803</name>
</gene>
<evidence type="ECO:0000256" key="11">
    <source>
        <dbReference type="SAM" id="Phobius"/>
    </source>
</evidence>
<keyword evidence="9 11" id="KW-0472">Membrane</keyword>
<feature type="transmembrane region" description="Helical" evidence="11">
    <location>
        <begin position="274"/>
        <end position="294"/>
    </location>
</feature>
<dbReference type="RefSeq" id="XP_025356104.1">
    <property type="nucleotide sequence ID" value="XM_025498836.1"/>
</dbReference>
<dbReference type="InParanoid" id="A0A316VE03"/>
<keyword evidence="6 11" id="KW-0812">Transmembrane</keyword>
<evidence type="ECO:0000256" key="7">
    <source>
        <dbReference type="ARBA" id="ARBA00022989"/>
    </source>
</evidence>
<feature type="region of interest" description="Disordered" evidence="10">
    <location>
        <begin position="678"/>
        <end position="718"/>
    </location>
</feature>
<feature type="region of interest" description="Disordered" evidence="10">
    <location>
        <begin position="558"/>
        <end position="583"/>
    </location>
</feature>
<feature type="compositionally biased region" description="Polar residues" evidence="10">
    <location>
        <begin position="160"/>
        <end position="173"/>
    </location>
</feature>
<evidence type="ECO:0000313" key="14">
    <source>
        <dbReference type="Proteomes" id="UP000245771"/>
    </source>
</evidence>
<evidence type="ECO:0000256" key="6">
    <source>
        <dbReference type="ARBA" id="ARBA00022692"/>
    </source>
</evidence>
<evidence type="ECO:0000313" key="13">
    <source>
        <dbReference type="EMBL" id="PWN35802.1"/>
    </source>
</evidence>
<sequence>MANPFYPPNRDQNGHESRGSIGGGYDGTDNVPFDPDRRGGSIARMGRPDENGPAHPYNSRDARQEPTEGPGGAATFYPSEYVADKKLGSGTDGFGGGHNLSQENPYPVHEKDYRATFRGNDGMKLEPESGLRKHDHQSAYTQPNATNAAVRDRGQAPFAQHQQNYDPSPQASTYILPPDQRNITPYHYPPSNNFGYSQSTVDLRAPLTHGQQSVDRPDTPGIYRDRAPRMDKLTEEQKQIAKSFPKDLDEDGGSLLKTAITMCKDWRSFMKWKFVPYYVLIVVICVLVALMTIYHKQIVDWLTPISRKVREVSWGWIIPVAILFVISFPPLFGHEVVGVLCGIVYGLWIGFGVLSLGTLLGELGNFYAFKYLLKKHGEKFERRSIDYACMAHIVREGGFMVILMARLSAIPGHFTTAVFATVGMNIFVFTIAAILSLPKQLVVVYLGVAIEQAGGGDESTRSKVIKYVVLIVSFGVTIGVAIWLYGKMHKARPIVQARLRERRYQMLTEAGGGQSEVEGSPDPNAVDDVSSLGHHLKNNNGFDDNAMMLRDSEIEKQEQSKKQGFWSRLSGKNKGKETSERGFSDVNLGHEMSMRQNATKVSFETDSNGHNGGYYTVYEGNTLRPGMSYGDQYMSRVQPYSAGARLPASGIDRDTQQYATTSSPEKNVYRAQLTPHSAPNRYSSAEEHVEEMQSHLYSQDQQNQRLSVQGLPPNSNQDRQYQHVANVDSIYHLPQPSQSSSTGGGNYATAL</sequence>
<evidence type="ECO:0000256" key="4">
    <source>
        <dbReference type="ARBA" id="ARBA00013533"/>
    </source>
</evidence>
<feature type="region of interest" description="Disordered" evidence="10">
    <location>
        <begin position="160"/>
        <end position="182"/>
    </location>
</feature>
<name>A0A316VE03_9BASI</name>